<comment type="similarity">
    <text evidence="1">Belongs to the glycosyl hydrolase 29 family.</text>
</comment>
<protein>
    <recommendedName>
        <fullName evidence="2">alpha-L-fucosidase</fullName>
        <ecNumber evidence="2">3.2.1.51</ecNumber>
    </recommendedName>
</protein>
<dbReference type="PANTHER" id="PTHR10030">
    <property type="entry name" value="ALPHA-L-FUCOSIDASE"/>
    <property type="match status" value="1"/>
</dbReference>
<evidence type="ECO:0000256" key="1">
    <source>
        <dbReference type="ARBA" id="ARBA00007951"/>
    </source>
</evidence>
<keyword evidence="8" id="KW-1185">Reference proteome</keyword>
<dbReference type="SMART" id="SM00812">
    <property type="entry name" value="Alpha_L_fucos"/>
    <property type="match status" value="1"/>
</dbReference>
<dbReference type="GO" id="GO:0016139">
    <property type="term" value="P:glycoside catabolic process"/>
    <property type="evidence" value="ECO:0007669"/>
    <property type="project" value="TreeGrafter"/>
</dbReference>
<gene>
    <name evidence="7" type="ORF">HNQ39_003617</name>
</gene>
<dbReference type="Gene3D" id="2.60.120.260">
    <property type="entry name" value="Galactose-binding domain-like"/>
    <property type="match status" value="2"/>
</dbReference>
<dbReference type="PANTHER" id="PTHR10030:SF37">
    <property type="entry name" value="ALPHA-L-FUCOSIDASE-RELATED"/>
    <property type="match status" value="1"/>
</dbReference>
<evidence type="ECO:0000313" key="8">
    <source>
        <dbReference type="Proteomes" id="UP000520814"/>
    </source>
</evidence>
<evidence type="ECO:0000256" key="4">
    <source>
        <dbReference type="ARBA" id="ARBA00022801"/>
    </source>
</evidence>
<dbReference type="Pfam" id="PF01120">
    <property type="entry name" value="Alpha_L_fucos"/>
    <property type="match status" value="1"/>
</dbReference>
<organism evidence="7 8">
    <name type="scientific">Armatimonas rosea</name>
    <dbReference type="NCBI Taxonomy" id="685828"/>
    <lineage>
        <taxon>Bacteria</taxon>
        <taxon>Bacillati</taxon>
        <taxon>Armatimonadota</taxon>
        <taxon>Armatimonadia</taxon>
        <taxon>Armatimonadales</taxon>
        <taxon>Armatimonadaceae</taxon>
        <taxon>Armatimonas</taxon>
    </lineage>
</organism>
<dbReference type="AlphaFoldDB" id="A0A7W9SS27"/>
<dbReference type="PROSITE" id="PS50022">
    <property type="entry name" value="FA58C_3"/>
    <property type="match status" value="1"/>
</dbReference>
<dbReference type="InterPro" id="IPR017853">
    <property type="entry name" value="GH"/>
</dbReference>
<dbReference type="EMBL" id="JACHGW010000003">
    <property type="protein sequence ID" value="MBB6051807.1"/>
    <property type="molecule type" value="Genomic_DNA"/>
</dbReference>
<proteinExistence type="inferred from homology"/>
<dbReference type="InterPro" id="IPR000421">
    <property type="entry name" value="FA58C"/>
</dbReference>
<comment type="caution">
    <text evidence="7">The sequence shown here is derived from an EMBL/GenBank/DDBJ whole genome shotgun (WGS) entry which is preliminary data.</text>
</comment>
<evidence type="ECO:0000256" key="5">
    <source>
        <dbReference type="ARBA" id="ARBA00023295"/>
    </source>
</evidence>
<evidence type="ECO:0000256" key="2">
    <source>
        <dbReference type="ARBA" id="ARBA00012662"/>
    </source>
</evidence>
<reference evidence="7 8" key="1">
    <citation type="submission" date="2020-08" db="EMBL/GenBank/DDBJ databases">
        <title>Genomic Encyclopedia of Type Strains, Phase IV (KMG-IV): sequencing the most valuable type-strain genomes for metagenomic binning, comparative biology and taxonomic classification.</title>
        <authorList>
            <person name="Goeker M."/>
        </authorList>
    </citation>
    <scope>NUCLEOTIDE SEQUENCE [LARGE SCALE GENOMIC DNA]</scope>
    <source>
        <strain evidence="7 8">DSM 23562</strain>
    </source>
</reference>
<keyword evidence="4 7" id="KW-0378">Hydrolase</keyword>
<dbReference type="RefSeq" id="WP_184199583.1">
    <property type="nucleotide sequence ID" value="NZ_JACHGW010000003.1"/>
</dbReference>
<evidence type="ECO:0000256" key="3">
    <source>
        <dbReference type="ARBA" id="ARBA00022729"/>
    </source>
</evidence>
<dbReference type="InterPro" id="IPR008979">
    <property type="entry name" value="Galactose-bd-like_sf"/>
</dbReference>
<dbReference type="GO" id="GO:0004560">
    <property type="term" value="F:alpha-L-fucosidase activity"/>
    <property type="evidence" value="ECO:0007669"/>
    <property type="project" value="UniProtKB-EC"/>
</dbReference>
<dbReference type="GO" id="GO:0006004">
    <property type="term" value="P:fucose metabolic process"/>
    <property type="evidence" value="ECO:0007669"/>
    <property type="project" value="TreeGrafter"/>
</dbReference>
<dbReference type="SUPFAM" id="SSF51445">
    <property type="entry name" value="(Trans)glycosidases"/>
    <property type="match status" value="1"/>
</dbReference>
<dbReference type="InterPro" id="IPR057739">
    <property type="entry name" value="Glyco_hydro_29_N"/>
</dbReference>
<evidence type="ECO:0000259" key="6">
    <source>
        <dbReference type="PROSITE" id="PS50022"/>
    </source>
</evidence>
<dbReference type="EC" id="3.2.1.51" evidence="2"/>
<dbReference type="Proteomes" id="UP000520814">
    <property type="component" value="Unassembled WGS sequence"/>
</dbReference>
<dbReference type="SUPFAM" id="SSF49785">
    <property type="entry name" value="Galactose-binding domain-like"/>
    <property type="match status" value="2"/>
</dbReference>
<feature type="domain" description="F5/8 type C" evidence="6">
    <location>
        <begin position="465"/>
        <end position="621"/>
    </location>
</feature>
<dbReference type="GO" id="GO:0005764">
    <property type="term" value="C:lysosome"/>
    <property type="evidence" value="ECO:0007669"/>
    <property type="project" value="TreeGrafter"/>
</dbReference>
<evidence type="ECO:0000313" key="7">
    <source>
        <dbReference type="EMBL" id="MBB6051807.1"/>
    </source>
</evidence>
<sequence>MSTRNDLPAPYGPTPSPRQLKWHTLETYAFLHFTTNTFTDKEWGYGDESPSIFNPTQFSAKQIVSTLKSAGLKAAILTCKHHDGFCLWPTKTTKHNISASPYKNGKGDIVGELARECQKQGLKFGVYLSPWDRNNALYGSPEYVTRIYREQLRELLTWYGPIFETWHDGANGGDGYYGGKRESRQIDRTTYYDWPTTWQLIRELQPDTCVWSDIGWDARWVGTERGFAGDPCWHTITIGPKDGVGQMDEKKLLSGMRDGKSWIPAEVDFSIRPGWFWHEAQNKSVKSPTQLMTHYLESVGRGASMLLNIPPDRRGLVHEIDASSLKLFGEHLKKTFAKNLAVGARLTASNTRPGSDPKHLLDGSWETAWYVDDNVLTPELMLELGRPKTFNIIRLREAIALGQRIDEAAVDCWQNGAWVEVAKAQSIGSCRLWRIPTTTTDRVRIRVIKAAACPALSDFGLFLEPPMPAWSATEPAKSTSRLPATVAACSFEAEGGGAAANLLDGNPATLWHTHSVARGESGLPQWVVLDLGASKKLTGFTYLPRQDGTVHGMVDKYALHVSPDGKSWGEPVVQGEFGNLRANPVEQTVRFPMPVTGRFVKFVALHALEKNHAAVAELRVF</sequence>
<keyword evidence="5 7" id="KW-0326">Glycosidase</keyword>
<keyword evidence="3" id="KW-0732">Signal</keyword>
<dbReference type="InterPro" id="IPR000933">
    <property type="entry name" value="Glyco_hydro_29"/>
</dbReference>
<dbReference type="Gene3D" id="3.20.20.80">
    <property type="entry name" value="Glycosidases"/>
    <property type="match status" value="1"/>
</dbReference>
<dbReference type="Pfam" id="PF00754">
    <property type="entry name" value="F5_F8_type_C"/>
    <property type="match status" value="1"/>
</dbReference>
<name>A0A7W9SS27_ARMRO</name>
<accession>A0A7W9SS27</accession>